<name>A0ABD5EHT6_9ACTN</name>
<keyword evidence="2" id="KW-1185">Reference proteome</keyword>
<dbReference type="RefSeq" id="WP_161353233.1">
    <property type="nucleotide sequence ID" value="NZ_JAVRES010000001.1"/>
</dbReference>
<dbReference type="Proteomes" id="UP001183535">
    <property type="component" value="Unassembled WGS sequence"/>
</dbReference>
<organism evidence="1 2">
    <name type="scientific">Streptomyces doudnae</name>
    <dbReference type="NCBI Taxonomy" id="3075536"/>
    <lineage>
        <taxon>Bacteria</taxon>
        <taxon>Bacillati</taxon>
        <taxon>Actinomycetota</taxon>
        <taxon>Actinomycetes</taxon>
        <taxon>Kitasatosporales</taxon>
        <taxon>Streptomycetaceae</taxon>
        <taxon>Streptomyces</taxon>
    </lineage>
</organism>
<evidence type="ECO:0000313" key="1">
    <source>
        <dbReference type="EMBL" id="MDT0433604.1"/>
    </source>
</evidence>
<dbReference type="EMBL" id="JAVRES010000001">
    <property type="protein sequence ID" value="MDT0433604.1"/>
    <property type="molecule type" value="Genomic_DNA"/>
</dbReference>
<protein>
    <submittedName>
        <fullName evidence="1">LxmA leader domain family RiPP</fullName>
    </submittedName>
</protein>
<dbReference type="NCBIfam" id="NF038146">
    <property type="entry name" value="LxmA_leader"/>
    <property type="match status" value="1"/>
</dbReference>
<dbReference type="AlphaFoldDB" id="A0ABD5EHT6"/>
<gene>
    <name evidence="1" type="ORF">RM877_02805</name>
</gene>
<evidence type="ECO:0000313" key="2">
    <source>
        <dbReference type="Proteomes" id="UP001183535"/>
    </source>
</evidence>
<dbReference type="InterPro" id="IPR049906">
    <property type="entry name" value="LxmA-like_leader"/>
</dbReference>
<comment type="caution">
    <text evidence="1">The sequence shown here is derived from an EMBL/GenBank/DDBJ whole genome shotgun (WGS) entry which is preliminary data.</text>
</comment>
<reference evidence="2" key="1">
    <citation type="submission" date="2023-07" db="EMBL/GenBank/DDBJ databases">
        <title>30 novel species of actinomycetes from the DSMZ collection.</title>
        <authorList>
            <person name="Nouioui I."/>
        </authorList>
    </citation>
    <scope>NUCLEOTIDE SEQUENCE [LARGE SCALE GENOMIC DNA]</scope>
    <source>
        <strain evidence="2">DSM 41981</strain>
    </source>
</reference>
<accession>A0ABD5EHT6</accession>
<sequence>MSAQDLMNGYALYTDAEELAAQVVDAPAQESSPICLSFISGISVSLTAEHTC</sequence>
<proteinExistence type="predicted"/>